<feature type="compositionally biased region" description="Basic and acidic residues" evidence="13">
    <location>
        <begin position="774"/>
        <end position="786"/>
    </location>
</feature>
<keyword evidence="3" id="KW-0723">Serine/threonine-protein kinase</keyword>
<keyword evidence="8" id="KW-0378">Hydrolase</keyword>
<dbReference type="InterPro" id="IPR050494">
    <property type="entry name" value="Ser_Thr_dual-spec_kinase"/>
</dbReference>
<feature type="region of interest" description="Disordered" evidence="13">
    <location>
        <begin position="1063"/>
        <end position="1103"/>
    </location>
</feature>
<evidence type="ECO:0000256" key="2">
    <source>
        <dbReference type="ARBA" id="ARBA00007889"/>
    </source>
</evidence>
<keyword evidence="4" id="KW-0808">Transferase</keyword>
<feature type="compositionally biased region" description="Basic and acidic residues" evidence="13">
    <location>
        <begin position="1078"/>
        <end position="1091"/>
    </location>
</feature>
<feature type="region of interest" description="Disordered" evidence="13">
    <location>
        <begin position="1215"/>
        <end position="1234"/>
    </location>
</feature>
<keyword evidence="12" id="KW-0539">Nucleus</keyword>
<dbReference type="CDD" id="cd19374">
    <property type="entry name" value="UDG-F3_SMUG1-like"/>
    <property type="match status" value="1"/>
</dbReference>
<sequence length="1535" mass="172687">MQSTQLNAVEVCDPTDLYETLEVMGEGSYGEVSRCRNKLTGQTVAVKKMKDNNGIQRELYMLQRISCLDPDKHNVVRFNRYFTSSSGHHYMEFEKLDQTLHDYLNEQDKGLSLNDIRPIASQLLIALENLRRLGMVHTDIKPDNIMLVDHEREPFRVKLIDFGLARLKSELKLGMEIQPMGYRAPEVSLGLPLSEAVDMWSLGCCLLAFYLCSIPFDAEGSYDNIMQTCHILGVPDERLIRQSMRGNKFFIREYLGWRLKTPGEFEATTGKAPKMGDHILEEAENLQDVILHCQETTSKAEYLDRVIFLDLIQKMLTINSRTRITPMEALEHPFITRSYMQEYNYYFTESGQKMTLKPAVESHSDLENQHDKEQPSTSKPTPDNAEMQSTDKMCEPTDLYETLEVMGEGSYGEVSRCRNKLTGQTVAVKKMKDNNGIQRELYMLQRISCLDPDKHNVVRFNRYFTSSSGHHYMEFEKLDQTLHDYLNEQNKGLSLNDIRPIASQLLIALENLRRLGIVHTDIKPDNIMLVDHEREPFRVKLIDFGLARLKSELKLGMEMQPMGYRAPEVSLGLPLSEAVDMWSLGCCLLAFYLCSIPFDAEGSYDNIMQTCHILGVPDERLIRQAMRGNKYFVRKYLGWRLKTPGEFEATTGKAPKMGDHILEEAENLQDVILHCQETTSKAEYLDRVIFLDLIQKMLTINSRTRITPMEALEHPFITRSYMKEYIDYFKESGQKMTLKPTVESHRDLENQNDQERPSTSEPTPNNDFPKSKSAVHESDDRNKDTESSEDEEDPGTQSPVIFRPSHSNLASENFQVHHVTVEMNSESEEEASSMSEGEVESEELNEDRTPIIDSEDEGLETEGKSSSRLDIFQLNNDSDLSTRTSSLVEGEVPKSALSQAKTIFSSTSLEESKEKSDGDSRLSASALSVTSPPSQMRFICRSFRSELEIVEEMSETEELNDDQIPIVNSEDEGLGTVETSSRLNINNDSDLGTETSSLSEGEVPKSALCQAKTIFSATSSEESEESSDEDSRLSASDLTVASPTSSQIQFLCHFRSELEIVEELSESEGPVDPTNQHEGLEKQSESEKDNTETGSPVILEASPSLSLSVTTSGRFQTCHDDNSNDGNGVETRSAVIITESALNDKCIGPMVESLGRCLQEKKDQSFKFSASEEQMLPRSPLETNSPANTAEDKVFVEENHMRFNSTNIVEKTEEGEWAQATSPMPKTESIGSSTLDNSNVEITQEEQIQKVQADSEAQTQTFPPQLLVVDAPEQGAADLSVSGRFLRAELELNLHLRALSFSEPVRFIYNPLEYAWSTHRSFVETYCGPGRSVLFLGMNPGPFGMAQTGVPFGEVKSVVEWMKISGDVGRPAEEHPKRRITGLSCTQSEVSGARFWGFFRKLCPDPALFFRHCFVHNLCPLMFMAQSGKNLTPPELKPAERDALLAKCDVALCQVVRVLGVSMVIGVGRVAEQRARRALCADGLNAVRVEGIMHPSPRNPAANRGWEDVARKRLEELGVISLLTNSPSVQRTEQI</sequence>
<evidence type="ECO:0000256" key="4">
    <source>
        <dbReference type="ARBA" id="ARBA00022679"/>
    </source>
</evidence>
<dbReference type="FunFam" id="3.40.470.10:FF:000005">
    <property type="entry name" value="Single-strand selective monofunctional uracil DNA glycosylase"/>
    <property type="match status" value="1"/>
</dbReference>
<feature type="compositionally biased region" description="Polar residues" evidence="13">
    <location>
        <begin position="979"/>
        <end position="999"/>
    </location>
</feature>
<evidence type="ECO:0000256" key="11">
    <source>
        <dbReference type="ARBA" id="ARBA00023204"/>
    </source>
</evidence>
<dbReference type="Gene3D" id="1.10.510.10">
    <property type="entry name" value="Transferase(Phosphotransferase) domain 1"/>
    <property type="match status" value="2"/>
</dbReference>
<keyword evidence="5" id="KW-0547">Nucleotide-binding</keyword>
<evidence type="ECO:0000256" key="9">
    <source>
        <dbReference type="ARBA" id="ARBA00022840"/>
    </source>
</evidence>
<evidence type="ECO:0000256" key="10">
    <source>
        <dbReference type="ARBA" id="ARBA00023125"/>
    </source>
</evidence>
<feature type="compositionally biased region" description="Basic and acidic residues" evidence="13">
    <location>
        <begin position="744"/>
        <end position="758"/>
    </location>
</feature>
<keyword evidence="6" id="KW-0227">DNA damage</keyword>
<reference evidence="16" key="1">
    <citation type="submission" date="2024-04" db="EMBL/GenBank/DDBJ databases">
        <title>Salinicola lusitanus LLJ914,a marine bacterium isolated from the Okinawa Trough.</title>
        <authorList>
            <person name="Li J."/>
        </authorList>
    </citation>
    <scope>NUCLEOTIDE SEQUENCE [LARGE SCALE GENOMIC DNA]</scope>
</reference>
<dbReference type="GO" id="GO:0003714">
    <property type="term" value="F:transcription corepressor activity"/>
    <property type="evidence" value="ECO:0007669"/>
    <property type="project" value="TreeGrafter"/>
</dbReference>
<evidence type="ECO:0000313" key="16">
    <source>
        <dbReference type="Proteomes" id="UP001460270"/>
    </source>
</evidence>
<dbReference type="GO" id="GO:0017065">
    <property type="term" value="F:single-strand selective uracil DNA N-glycosylase activity"/>
    <property type="evidence" value="ECO:0007669"/>
    <property type="project" value="InterPro"/>
</dbReference>
<accession>A0AAW0MW67</accession>
<dbReference type="GO" id="GO:0005524">
    <property type="term" value="F:ATP binding"/>
    <property type="evidence" value="ECO:0007669"/>
    <property type="project" value="UniProtKB-KW"/>
</dbReference>
<feature type="region of interest" description="Disordered" evidence="13">
    <location>
        <begin position="360"/>
        <end position="393"/>
    </location>
</feature>
<dbReference type="Gene3D" id="3.40.470.10">
    <property type="entry name" value="Uracil-DNA glycosylase-like domain"/>
    <property type="match status" value="1"/>
</dbReference>
<feature type="region of interest" description="Disordered" evidence="13">
    <location>
        <begin position="822"/>
        <end position="870"/>
    </location>
</feature>
<feature type="compositionally biased region" description="Polar residues" evidence="13">
    <location>
        <begin position="759"/>
        <end position="768"/>
    </location>
</feature>
<evidence type="ECO:0000256" key="3">
    <source>
        <dbReference type="ARBA" id="ARBA00022527"/>
    </source>
</evidence>
<dbReference type="InterPro" id="IPR036895">
    <property type="entry name" value="Uracil-DNA_glycosylase-like_sf"/>
</dbReference>
<dbReference type="GO" id="GO:0045944">
    <property type="term" value="P:positive regulation of transcription by RNA polymerase II"/>
    <property type="evidence" value="ECO:0007669"/>
    <property type="project" value="TreeGrafter"/>
</dbReference>
<feature type="compositionally biased region" description="Basic and acidic residues" evidence="13">
    <location>
        <begin position="360"/>
        <end position="374"/>
    </location>
</feature>
<gene>
    <name evidence="15" type="ORF">WMY93_032502</name>
</gene>
<comment type="subcellular location">
    <subcellularLocation>
        <location evidence="1">Nucleus</location>
    </subcellularLocation>
</comment>
<dbReference type="SUPFAM" id="SSF52141">
    <property type="entry name" value="Uracil-DNA glycosylase-like"/>
    <property type="match status" value="1"/>
</dbReference>
<evidence type="ECO:0000256" key="12">
    <source>
        <dbReference type="ARBA" id="ARBA00023242"/>
    </source>
</evidence>
<comment type="similarity">
    <text evidence="2">Belongs to the uracil-DNA glycosylase (UDG) superfamily. SMUG1 family.</text>
</comment>
<keyword evidence="11" id="KW-0234">DNA repair</keyword>
<feature type="domain" description="Protein kinase" evidence="14">
    <location>
        <begin position="400"/>
        <end position="717"/>
    </location>
</feature>
<dbReference type="GO" id="GO:0042771">
    <property type="term" value="P:intrinsic apoptotic signaling pathway in response to DNA damage by p53 class mediator"/>
    <property type="evidence" value="ECO:0007669"/>
    <property type="project" value="TreeGrafter"/>
</dbReference>
<keyword evidence="9" id="KW-0067">ATP-binding</keyword>
<evidence type="ECO:0000256" key="7">
    <source>
        <dbReference type="ARBA" id="ARBA00022777"/>
    </source>
</evidence>
<name>A0AAW0MW67_9GOBI</name>
<feature type="region of interest" description="Disordered" evidence="13">
    <location>
        <begin position="906"/>
        <end position="928"/>
    </location>
</feature>
<evidence type="ECO:0000256" key="5">
    <source>
        <dbReference type="ARBA" id="ARBA00022741"/>
    </source>
</evidence>
<comment type="caution">
    <text evidence="15">The sequence shown here is derived from an EMBL/GenBank/DDBJ whole genome shotgun (WGS) entry which is preliminary data.</text>
</comment>
<dbReference type="SMART" id="SM00220">
    <property type="entry name" value="S_TKc"/>
    <property type="match status" value="2"/>
</dbReference>
<proteinExistence type="inferred from homology"/>
<feature type="compositionally biased region" description="Basic and acidic residues" evidence="13">
    <location>
        <begin position="910"/>
        <end position="920"/>
    </location>
</feature>
<dbReference type="PANTHER" id="PTHR24058">
    <property type="entry name" value="DUAL SPECIFICITY PROTEIN KINASE"/>
    <property type="match status" value="1"/>
</dbReference>
<dbReference type="InterPro" id="IPR008271">
    <property type="entry name" value="Ser/Thr_kinase_AS"/>
</dbReference>
<dbReference type="GO" id="GO:0006284">
    <property type="term" value="P:base-excision repair"/>
    <property type="evidence" value="ECO:0007669"/>
    <property type="project" value="InterPro"/>
</dbReference>
<dbReference type="GO" id="GO:0003677">
    <property type="term" value="F:DNA binding"/>
    <property type="evidence" value="ECO:0007669"/>
    <property type="project" value="UniProtKB-KW"/>
</dbReference>
<feature type="compositionally biased region" description="Acidic residues" evidence="13">
    <location>
        <begin position="825"/>
        <end position="845"/>
    </location>
</feature>
<dbReference type="GO" id="GO:0046332">
    <property type="term" value="F:SMAD binding"/>
    <property type="evidence" value="ECO:0007669"/>
    <property type="project" value="TreeGrafter"/>
</dbReference>
<feature type="domain" description="Protein kinase" evidence="14">
    <location>
        <begin position="18"/>
        <end position="335"/>
    </location>
</feature>
<dbReference type="PROSITE" id="PS50011">
    <property type="entry name" value="PROTEIN_KINASE_DOM"/>
    <property type="match status" value="2"/>
</dbReference>
<dbReference type="PROSITE" id="PS00108">
    <property type="entry name" value="PROTEIN_KINASE_ST"/>
    <property type="match status" value="2"/>
</dbReference>
<evidence type="ECO:0000256" key="8">
    <source>
        <dbReference type="ARBA" id="ARBA00022801"/>
    </source>
</evidence>
<dbReference type="Gene3D" id="3.30.200.20">
    <property type="entry name" value="Phosphorylase Kinase, domain 1"/>
    <property type="match status" value="2"/>
</dbReference>
<dbReference type="Pfam" id="PF00069">
    <property type="entry name" value="Pkinase"/>
    <property type="match status" value="2"/>
</dbReference>
<keyword evidence="10" id="KW-0238">DNA-binding</keyword>
<feature type="region of interest" description="Disordered" evidence="13">
    <location>
        <begin position="744"/>
        <end position="803"/>
    </location>
</feature>
<evidence type="ECO:0000259" key="14">
    <source>
        <dbReference type="PROSITE" id="PS50011"/>
    </source>
</evidence>
<keyword evidence="7" id="KW-0418">Kinase</keyword>
<protein>
    <recommendedName>
        <fullName evidence="14">Protein kinase domain-containing protein</fullName>
    </recommendedName>
</protein>
<dbReference type="EMBL" id="JBBPFD010000043">
    <property type="protein sequence ID" value="KAK7880863.1"/>
    <property type="molecule type" value="Genomic_DNA"/>
</dbReference>
<dbReference type="GO" id="GO:0004713">
    <property type="term" value="F:protein tyrosine kinase activity"/>
    <property type="evidence" value="ECO:0007669"/>
    <property type="project" value="TreeGrafter"/>
</dbReference>
<feature type="region of interest" description="Disordered" evidence="13">
    <location>
        <begin position="979"/>
        <end position="1004"/>
    </location>
</feature>
<dbReference type="GO" id="GO:0004674">
    <property type="term" value="F:protein serine/threonine kinase activity"/>
    <property type="evidence" value="ECO:0007669"/>
    <property type="project" value="UniProtKB-KW"/>
</dbReference>
<evidence type="ECO:0000256" key="13">
    <source>
        <dbReference type="SAM" id="MobiDB-lite"/>
    </source>
</evidence>
<evidence type="ECO:0000256" key="1">
    <source>
        <dbReference type="ARBA" id="ARBA00004123"/>
    </source>
</evidence>
<dbReference type="GO" id="GO:0007224">
    <property type="term" value="P:smoothened signaling pathway"/>
    <property type="evidence" value="ECO:0007669"/>
    <property type="project" value="TreeGrafter"/>
</dbReference>
<organism evidence="15 16">
    <name type="scientific">Mugilogobius chulae</name>
    <name type="common">yellowstripe goby</name>
    <dbReference type="NCBI Taxonomy" id="88201"/>
    <lineage>
        <taxon>Eukaryota</taxon>
        <taxon>Metazoa</taxon>
        <taxon>Chordata</taxon>
        <taxon>Craniata</taxon>
        <taxon>Vertebrata</taxon>
        <taxon>Euteleostomi</taxon>
        <taxon>Actinopterygii</taxon>
        <taxon>Neopterygii</taxon>
        <taxon>Teleostei</taxon>
        <taxon>Neoteleostei</taxon>
        <taxon>Acanthomorphata</taxon>
        <taxon>Gobiaria</taxon>
        <taxon>Gobiiformes</taxon>
        <taxon>Gobioidei</taxon>
        <taxon>Gobiidae</taxon>
        <taxon>Gobionellinae</taxon>
        <taxon>Mugilogobius</taxon>
    </lineage>
</organism>
<dbReference type="PANTHER" id="PTHR24058:SF53">
    <property type="entry name" value="HOMEODOMAIN-INTERACTING PROTEIN KINASE 2"/>
    <property type="match status" value="1"/>
</dbReference>
<dbReference type="GO" id="GO:0005737">
    <property type="term" value="C:cytoplasm"/>
    <property type="evidence" value="ECO:0007669"/>
    <property type="project" value="TreeGrafter"/>
</dbReference>
<dbReference type="GO" id="GO:0003713">
    <property type="term" value="F:transcription coactivator activity"/>
    <property type="evidence" value="ECO:0007669"/>
    <property type="project" value="TreeGrafter"/>
</dbReference>
<dbReference type="InterPro" id="IPR011009">
    <property type="entry name" value="Kinase-like_dom_sf"/>
</dbReference>
<feature type="compositionally biased region" description="Polar residues" evidence="13">
    <location>
        <begin position="375"/>
        <end position="391"/>
    </location>
</feature>
<dbReference type="SUPFAM" id="SSF56112">
    <property type="entry name" value="Protein kinase-like (PK-like)"/>
    <property type="match status" value="2"/>
</dbReference>
<dbReference type="Proteomes" id="UP001460270">
    <property type="component" value="Unassembled WGS sequence"/>
</dbReference>
<feature type="compositionally biased region" description="Polar residues" evidence="13">
    <location>
        <begin position="1219"/>
        <end position="1234"/>
    </location>
</feature>
<dbReference type="GO" id="GO:0016605">
    <property type="term" value="C:PML body"/>
    <property type="evidence" value="ECO:0007669"/>
    <property type="project" value="TreeGrafter"/>
</dbReference>
<evidence type="ECO:0000256" key="6">
    <source>
        <dbReference type="ARBA" id="ARBA00022763"/>
    </source>
</evidence>
<feature type="region of interest" description="Disordered" evidence="13">
    <location>
        <begin position="1016"/>
        <end position="1040"/>
    </location>
</feature>
<dbReference type="InterPro" id="IPR039134">
    <property type="entry name" value="SMUG1"/>
</dbReference>
<dbReference type="InterPro" id="IPR000719">
    <property type="entry name" value="Prot_kinase_dom"/>
</dbReference>
<evidence type="ECO:0000313" key="15">
    <source>
        <dbReference type="EMBL" id="KAK7880863.1"/>
    </source>
</evidence>
<keyword evidence="16" id="KW-1185">Reference proteome</keyword>